<dbReference type="PANTHER" id="PTHR43304:SF1">
    <property type="entry name" value="PAC DOMAIN-CONTAINING PROTEIN"/>
    <property type="match status" value="1"/>
</dbReference>
<dbReference type="InterPro" id="IPR005467">
    <property type="entry name" value="His_kinase_dom"/>
</dbReference>
<sequence length="378" mass="43417">MDPHYSEESINSFFINQIKDYAIFATDTKGIITAWNIGAERLKGYTEKEIVGQFYGILHPYEYQQAGVPEQELDIALEKGSYDVEAWRKRKDDSLFWATVTLTPIFSADGQHVGYTKITGDISKQKELQDKLAERQQGALEHKNKELQKINHDLDNFVYTASHDLRSPIANIEALTKLLKEELTESDCLSTETDEILQRVLTSISRFKSTIEDLTVVSRLQNDVSEGLTDEIINIKEVYEDIIADLGYPTELNVCFIQTDFKVYQLRFSKKNLRSILYNLISNAIKFQSPERDCIIKIHTQLEEPYVVLSVEDNGVGIDELHHEHLFTMFKRFHEHVEGTGIGLFMVKRIVENAGGKIEVESKKGIGTEFKIYFKEDM</sequence>
<dbReference type="InterPro" id="IPR036890">
    <property type="entry name" value="HATPase_C_sf"/>
</dbReference>
<dbReference type="PRINTS" id="PR00344">
    <property type="entry name" value="BCTRLSENSOR"/>
</dbReference>
<comment type="caution">
    <text evidence="9">The sequence shown here is derived from an EMBL/GenBank/DDBJ whole genome shotgun (WGS) entry which is preliminary data.</text>
</comment>
<evidence type="ECO:0000259" key="6">
    <source>
        <dbReference type="PROSITE" id="PS50109"/>
    </source>
</evidence>
<dbReference type="Pfam" id="PF00989">
    <property type="entry name" value="PAS"/>
    <property type="match status" value="1"/>
</dbReference>
<feature type="domain" description="PAS" evidence="7">
    <location>
        <begin position="23"/>
        <end position="60"/>
    </location>
</feature>
<dbReference type="PROSITE" id="PS50113">
    <property type="entry name" value="PAC"/>
    <property type="match status" value="1"/>
</dbReference>
<keyword evidence="4" id="KW-0808">Transferase</keyword>
<dbReference type="Proteomes" id="UP000256708">
    <property type="component" value="Unassembled WGS sequence"/>
</dbReference>
<evidence type="ECO:0000313" key="9">
    <source>
        <dbReference type="EMBL" id="RDV14575.1"/>
    </source>
</evidence>
<dbReference type="PANTHER" id="PTHR43304">
    <property type="entry name" value="PHYTOCHROME-LIKE PROTEIN CPH1"/>
    <property type="match status" value="1"/>
</dbReference>
<dbReference type="SUPFAM" id="SSF55785">
    <property type="entry name" value="PYP-like sensor domain (PAS domain)"/>
    <property type="match status" value="1"/>
</dbReference>
<organism evidence="9 10">
    <name type="scientific">Pontibacter diazotrophicus</name>
    <dbReference type="NCBI Taxonomy" id="1400979"/>
    <lineage>
        <taxon>Bacteria</taxon>
        <taxon>Pseudomonadati</taxon>
        <taxon>Bacteroidota</taxon>
        <taxon>Cytophagia</taxon>
        <taxon>Cytophagales</taxon>
        <taxon>Hymenobacteraceae</taxon>
        <taxon>Pontibacter</taxon>
    </lineage>
</organism>
<dbReference type="SMART" id="SM00388">
    <property type="entry name" value="HisKA"/>
    <property type="match status" value="1"/>
</dbReference>
<dbReference type="RefSeq" id="WP_115566254.1">
    <property type="nucleotide sequence ID" value="NZ_QRGR01000014.1"/>
</dbReference>
<evidence type="ECO:0000256" key="3">
    <source>
        <dbReference type="ARBA" id="ARBA00022553"/>
    </source>
</evidence>
<evidence type="ECO:0000313" key="10">
    <source>
        <dbReference type="Proteomes" id="UP000256708"/>
    </source>
</evidence>
<keyword evidence="3" id="KW-0597">Phosphoprotein</keyword>
<dbReference type="SUPFAM" id="SSF55874">
    <property type="entry name" value="ATPase domain of HSP90 chaperone/DNA topoisomerase II/histidine kinase"/>
    <property type="match status" value="1"/>
</dbReference>
<protein>
    <recommendedName>
        <fullName evidence="2">histidine kinase</fullName>
        <ecNumber evidence="2">2.7.13.3</ecNumber>
    </recommendedName>
</protein>
<dbReference type="AlphaFoldDB" id="A0A3D8LAZ5"/>
<dbReference type="EMBL" id="QRGR01000014">
    <property type="protein sequence ID" value="RDV14575.1"/>
    <property type="molecule type" value="Genomic_DNA"/>
</dbReference>
<dbReference type="SUPFAM" id="SSF47384">
    <property type="entry name" value="Homodimeric domain of signal transducing histidine kinase"/>
    <property type="match status" value="1"/>
</dbReference>
<proteinExistence type="predicted"/>
<dbReference type="InterPro" id="IPR036097">
    <property type="entry name" value="HisK_dim/P_sf"/>
</dbReference>
<keyword evidence="5 9" id="KW-0418">Kinase</keyword>
<evidence type="ECO:0000259" key="7">
    <source>
        <dbReference type="PROSITE" id="PS50112"/>
    </source>
</evidence>
<feature type="domain" description="PAC" evidence="8">
    <location>
        <begin position="82"/>
        <end position="134"/>
    </location>
</feature>
<evidence type="ECO:0000259" key="8">
    <source>
        <dbReference type="PROSITE" id="PS50113"/>
    </source>
</evidence>
<dbReference type="InterPro" id="IPR013767">
    <property type="entry name" value="PAS_fold"/>
</dbReference>
<evidence type="ECO:0000256" key="4">
    <source>
        <dbReference type="ARBA" id="ARBA00022679"/>
    </source>
</evidence>
<dbReference type="CDD" id="cd00075">
    <property type="entry name" value="HATPase"/>
    <property type="match status" value="1"/>
</dbReference>
<dbReference type="GO" id="GO:0000155">
    <property type="term" value="F:phosphorelay sensor kinase activity"/>
    <property type="evidence" value="ECO:0007669"/>
    <property type="project" value="InterPro"/>
</dbReference>
<dbReference type="Gene3D" id="3.30.565.10">
    <property type="entry name" value="Histidine kinase-like ATPase, C-terminal domain"/>
    <property type="match status" value="1"/>
</dbReference>
<dbReference type="Gene3D" id="1.10.287.130">
    <property type="match status" value="1"/>
</dbReference>
<dbReference type="InterPro" id="IPR004358">
    <property type="entry name" value="Sig_transdc_His_kin-like_C"/>
</dbReference>
<dbReference type="OrthoDB" id="9766459at2"/>
<dbReference type="PROSITE" id="PS50109">
    <property type="entry name" value="HIS_KIN"/>
    <property type="match status" value="1"/>
</dbReference>
<dbReference type="GO" id="GO:0006355">
    <property type="term" value="P:regulation of DNA-templated transcription"/>
    <property type="evidence" value="ECO:0007669"/>
    <property type="project" value="InterPro"/>
</dbReference>
<name>A0A3D8LAZ5_9BACT</name>
<dbReference type="CDD" id="cd00082">
    <property type="entry name" value="HisKA"/>
    <property type="match status" value="1"/>
</dbReference>
<dbReference type="InterPro" id="IPR000014">
    <property type="entry name" value="PAS"/>
</dbReference>
<accession>A0A3D8LAZ5</accession>
<feature type="domain" description="Histidine kinase" evidence="6">
    <location>
        <begin position="160"/>
        <end position="378"/>
    </location>
</feature>
<evidence type="ECO:0000256" key="5">
    <source>
        <dbReference type="ARBA" id="ARBA00022777"/>
    </source>
</evidence>
<dbReference type="Pfam" id="PF02518">
    <property type="entry name" value="HATPase_c"/>
    <property type="match status" value="1"/>
</dbReference>
<dbReference type="PROSITE" id="PS50112">
    <property type="entry name" value="PAS"/>
    <property type="match status" value="1"/>
</dbReference>
<dbReference type="InterPro" id="IPR035965">
    <property type="entry name" value="PAS-like_dom_sf"/>
</dbReference>
<dbReference type="EC" id="2.7.13.3" evidence="2"/>
<dbReference type="CDD" id="cd00130">
    <property type="entry name" value="PAS"/>
    <property type="match status" value="1"/>
</dbReference>
<dbReference type="SMART" id="SM00387">
    <property type="entry name" value="HATPase_c"/>
    <property type="match status" value="1"/>
</dbReference>
<keyword evidence="10" id="KW-1185">Reference proteome</keyword>
<dbReference type="InterPro" id="IPR000700">
    <property type="entry name" value="PAS-assoc_C"/>
</dbReference>
<dbReference type="Gene3D" id="3.30.450.20">
    <property type="entry name" value="PAS domain"/>
    <property type="match status" value="1"/>
</dbReference>
<evidence type="ECO:0000256" key="1">
    <source>
        <dbReference type="ARBA" id="ARBA00000085"/>
    </source>
</evidence>
<dbReference type="InterPro" id="IPR003661">
    <property type="entry name" value="HisK_dim/P_dom"/>
</dbReference>
<comment type="catalytic activity">
    <reaction evidence="1">
        <text>ATP + protein L-histidine = ADP + protein N-phospho-L-histidine.</text>
        <dbReference type="EC" id="2.7.13.3"/>
    </reaction>
</comment>
<dbReference type="InterPro" id="IPR052162">
    <property type="entry name" value="Sensor_kinase/Photoreceptor"/>
</dbReference>
<evidence type="ECO:0000256" key="2">
    <source>
        <dbReference type="ARBA" id="ARBA00012438"/>
    </source>
</evidence>
<dbReference type="NCBIfam" id="TIGR00229">
    <property type="entry name" value="sensory_box"/>
    <property type="match status" value="1"/>
</dbReference>
<gene>
    <name evidence="9" type="ORF">DXT99_14350</name>
</gene>
<reference evidence="10" key="1">
    <citation type="submission" date="2018-08" db="EMBL/GenBank/DDBJ databases">
        <authorList>
            <person name="Liu Z.-W."/>
            <person name="Du Z.-J."/>
        </authorList>
    </citation>
    <scope>NUCLEOTIDE SEQUENCE [LARGE SCALE GENOMIC DNA]</scope>
    <source>
        <strain evidence="10">H4X</strain>
    </source>
</reference>
<dbReference type="Pfam" id="PF00512">
    <property type="entry name" value="HisKA"/>
    <property type="match status" value="1"/>
</dbReference>
<dbReference type="InterPro" id="IPR003594">
    <property type="entry name" value="HATPase_dom"/>
</dbReference>